<gene>
    <name evidence="2" type="ORF">CJ030_MR2G012410</name>
</gene>
<protein>
    <submittedName>
        <fullName evidence="2">Uncharacterized protein</fullName>
    </submittedName>
</protein>
<keyword evidence="3" id="KW-1185">Reference proteome</keyword>
<reference evidence="2 3" key="1">
    <citation type="journal article" date="2019" name="Plant Biotechnol. J.">
        <title>The red bayberry genome and genetic basis of sex determination.</title>
        <authorList>
            <person name="Jia H.M."/>
            <person name="Jia H.J."/>
            <person name="Cai Q.L."/>
            <person name="Wang Y."/>
            <person name="Zhao H.B."/>
            <person name="Yang W.F."/>
            <person name="Wang G.Y."/>
            <person name="Li Y.H."/>
            <person name="Zhan D.L."/>
            <person name="Shen Y.T."/>
            <person name="Niu Q.F."/>
            <person name="Chang L."/>
            <person name="Qiu J."/>
            <person name="Zhao L."/>
            <person name="Xie H.B."/>
            <person name="Fu W.Y."/>
            <person name="Jin J."/>
            <person name="Li X.W."/>
            <person name="Jiao Y."/>
            <person name="Zhou C.C."/>
            <person name="Tu T."/>
            <person name="Chai C.Y."/>
            <person name="Gao J.L."/>
            <person name="Fan L.J."/>
            <person name="van de Weg E."/>
            <person name="Wang J.Y."/>
            <person name="Gao Z.S."/>
        </authorList>
    </citation>
    <scope>NUCLEOTIDE SEQUENCE [LARGE SCALE GENOMIC DNA]</scope>
    <source>
        <tissue evidence="2">Leaves</tissue>
    </source>
</reference>
<dbReference type="EMBL" id="RXIC02000020">
    <property type="protein sequence ID" value="KAB1223413.1"/>
    <property type="molecule type" value="Genomic_DNA"/>
</dbReference>
<accession>A0A6A1WEY0</accession>
<evidence type="ECO:0000313" key="3">
    <source>
        <dbReference type="Proteomes" id="UP000516437"/>
    </source>
</evidence>
<feature type="compositionally biased region" description="Acidic residues" evidence="1">
    <location>
        <begin position="1"/>
        <end position="11"/>
    </location>
</feature>
<organism evidence="2 3">
    <name type="scientific">Morella rubra</name>
    <name type="common">Chinese bayberry</name>
    <dbReference type="NCBI Taxonomy" id="262757"/>
    <lineage>
        <taxon>Eukaryota</taxon>
        <taxon>Viridiplantae</taxon>
        <taxon>Streptophyta</taxon>
        <taxon>Embryophyta</taxon>
        <taxon>Tracheophyta</taxon>
        <taxon>Spermatophyta</taxon>
        <taxon>Magnoliopsida</taxon>
        <taxon>eudicotyledons</taxon>
        <taxon>Gunneridae</taxon>
        <taxon>Pentapetalae</taxon>
        <taxon>rosids</taxon>
        <taxon>fabids</taxon>
        <taxon>Fagales</taxon>
        <taxon>Myricaceae</taxon>
        <taxon>Morella</taxon>
    </lineage>
</organism>
<feature type="region of interest" description="Disordered" evidence="1">
    <location>
        <begin position="1"/>
        <end position="23"/>
    </location>
</feature>
<evidence type="ECO:0000313" key="2">
    <source>
        <dbReference type="EMBL" id="KAB1223413.1"/>
    </source>
</evidence>
<name>A0A6A1WEY0_9ROSI</name>
<evidence type="ECO:0000256" key="1">
    <source>
        <dbReference type="SAM" id="MobiDB-lite"/>
    </source>
</evidence>
<proteinExistence type="predicted"/>
<sequence>MEFDIDADLADDPPIIPSPTRVPDPTFSFDTRFIVFEERMTAMHKAQKKFLQESVTSMQEEQRKFFEEMRTFMTYFPPP</sequence>
<comment type="caution">
    <text evidence="2">The sequence shown here is derived from an EMBL/GenBank/DDBJ whole genome shotgun (WGS) entry which is preliminary data.</text>
</comment>
<dbReference type="Proteomes" id="UP000516437">
    <property type="component" value="Chromosome 2"/>
</dbReference>
<dbReference type="AlphaFoldDB" id="A0A6A1WEY0"/>